<name>A0A1E2URD6_9GAMM</name>
<dbReference type="RefSeq" id="WP_069019775.1">
    <property type="nucleotide sequence ID" value="NZ_LVJY01000005.1"/>
</dbReference>
<dbReference type="STRING" id="1818881.A3196_10340"/>
<dbReference type="OrthoDB" id="7059736at2"/>
<comment type="caution">
    <text evidence="1">The sequence shown here is derived from an EMBL/GenBank/DDBJ whole genome shotgun (WGS) entry which is preliminary data.</text>
</comment>
<dbReference type="EMBL" id="LVJZ01000003">
    <property type="protein sequence ID" value="ODB97125.1"/>
    <property type="molecule type" value="Genomic_DNA"/>
</dbReference>
<proteinExistence type="predicted"/>
<gene>
    <name evidence="1" type="ORF">A3196_10340</name>
</gene>
<organism evidence="1 2">
    <name type="scientific">Candidatus Thiodiazotropha endoloripes</name>
    <dbReference type="NCBI Taxonomy" id="1818881"/>
    <lineage>
        <taxon>Bacteria</taxon>
        <taxon>Pseudomonadati</taxon>
        <taxon>Pseudomonadota</taxon>
        <taxon>Gammaproteobacteria</taxon>
        <taxon>Chromatiales</taxon>
        <taxon>Sedimenticolaceae</taxon>
        <taxon>Candidatus Thiodiazotropha</taxon>
    </lineage>
</organism>
<reference evidence="1 2" key="1">
    <citation type="submission" date="2016-03" db="EMBL/GenBank/DDBJ databases">
        <title>Chemosynthetic sulphur-oxidizing symbionts of marine invertebrate animals are capable of nitrogen fixation.</title>
        <authorList>
            <person name="Petersen J.M."/>
            <person name="Kemper A."/>
            <person name="Gruber-Vodicka H."/>
            <person name="Cardini U."/>
            <person name="Geest Mvander."/>
            <person name="Kleiner M."/>
            <person name="Bulgheresi S."/>
            <person name="Fussmann M."/>
            <person name="Herbold C."/>
            <person name="Seah B.K.B."/>
            <person name="Antony C.Paul."/>
            <person name="Liu D."/>
            <person name="Belitz A."/>
            <person name="Weber M."/>
        </authorList>
    </citation>
    <scope>NUCLEOTIDE SEQUENCE [LARGE SCALE GENOMIC DNA]</scope>
    <source>
        <strain evidence="1">G_D</strain>
    </source>
</reference>
<dbReference type="Pfam" id="PF11383">
    <property type="entry name" value="DUF3187"/>
    <property type="match status" value="1"/>
</dbReference>
<accession>A0A1E2URD6</accession>
<dbReference type="InterPro" id="IPR021523">
    <property type="entry name" value="DUF3187"/>
</dbReference>
<evidence type="ECO:0000313" key="1">
    <source>
        <dbReference type="EMBL" id="ODB97125.1"/>
    </source>
</evidence>
<evidence type="ECO:0000313" key="2">
    <source>
        <dbReference type="Proteomes" id="UP000094849"/>
    </source>
</evidence>
<keyword evidence="2" id="KW-1185">Reference proteome</keyword>
<protein>
    <recommendedName>
        <fullName evidence="3">DUF3187 family protein</fullName>
    </recommendedName>
</protein>
<sequence>MGKTNQFCRSWEGHSLFLINLWSILLLSLAASGVALASQPEPFHVRNMNPFTLLHGLPVATPSEILDDQQTSLSLQLDVANTSMETVEENEQVTLDGETYRLAVTWQRGIGSGWQVGVEVPYLSHRGGGLDSLIENWHDLFGFSNSDRDDWQQNQLRYLYIRDGVTEVNIQEEVSGIGDIHLQLSRELILADDELKASMHMGLKLPTGDEESLLGSGAPDLSIWLTGSDRKLIPGWPFGGYGHLGVLLMGKADVLEEDQREFVMFGTLGLNWRAYQWLDLKAQIDAHTPFYHSKSDQLGGSAVMLTFGGTIPLEGGDHIDLSLGENMTTDMVPDLIFNIRYEARF</sequence>
<dbReference type="Proteomes" id="UP000094849">
    <property type="component" value="Unassembled WGS sequence"/>
</dbReference>
<dbReference type="AlphaFoldDB" id="A0A1E2URD6"/>
<evidence type="ECO:0008006" key="3">
    <source>
        <dbReference type="Google" id="ProtNLM"/>
    </source>
</evidence>